<evidence type="ECO:0000256" key="7">
    <source>
        <dbReference type="ARBA" id="ARBA00023242"/>
    </source>
</evidence>
<evidence type="ECO:0000256" key="6">
    <source>
        <dbReference type="ARBA" id="ARBA00023132"/>
    </source>
</evidence>
<dbReference type="PANTHER" id="PTHR31431">
    <property type="entry name" value="NUCLEOPORIN NUP188 HOMOLOG"/>
    <property type="match status" value="1"/>
</dbReference>
<dbReference type="InterPro" id="IPR044840">
    <property type="entry name" value="Nup188"/>
</dbReference>
<proteinExistence type="predicted"/>
<gene>
    <name evidence="10" type="ORF">GMORB2_6707</name>
</gene>
<feature type="domain" description="Nuclear pore protein Nup188 C-terminal" evidence="8">
    <location>
        <begin position="1444"/>
        <end position="1805"/>
    </location>
</feature>
<dbReference type="InterPro" id="IPR041634">
    <property type="entry name" value="Nup188_C"/>
</dbReference>
<evidence type="ECO:0000313" key="11">
    <source>
        <dbReference type="Proteomes" id="UP000749293"/>
    </source>
</evidence>
<dbReference type="Pfam" id="PF18378">
    <property type="entry name" value="Nup188_C"/>
    <property type="match status" value="1"/>
</dbReference>
<comment type="subcellular location">
    <subcellularLocation>
        <location evidence="1">Nucleus</location>
        <location evidence="1">Nuclear pore complex</location>
    </subcellularLocation>
</comment>
<dbReference type="Pfam" id="PF21094">
    <property type="entry name" value="Nup188_SH3-like"/>
    <property type="match status" value="1"/>
</dbReference>
<dbReference type="GeneID" id="55972932"/>
<organism evidence="10 11">
    <name type="scientific">Geosmithia morbida</name>
    <dbReference type="NCBI Taxonomy" id="1094350"/>
    <lineage>
        <taxon>Eukaryota</taxon>
        <taxon>Fungi</taxon>
        <taxon>Dikarya</taxon>
        <taxon>Ascomycota</taxon>
        <taxon>Pezizomycotina</taxon>
        <taxon>Sordariomycetes</taxon>
        <taxon>Hypocreomycetidae</taxon>
        <taxon>Hypocreales</taxon>
        <taxon>Bionectriaceae</taxon>
        <taxon>Geosmithia</taxon>
    </lineage>
</organism>
<dbReference type="Pfam" id="PF21093">
    <property type="entry name" value="Nup188_N-subdom_III"/>
    <property type="match status" value="1"/>
</dbReference>
<reference evidence="10" key="1">
    <citation type="submission" date="2020-03" db="EMBL/GenBank/DDBJ databases">
        <title>Site-based positive gene gene selection in Geosmithia morbida across the United States reveals a broad range of putative effectors and factors for local host and environmental adapation.</title>
        <authorList>
            <person name="Onufrak A."/>
            <person name="Murdoch R.W."/>
            <person name="Gazis R."/>
            <person name="Huff M."/>
            <person name="Staton M."/>
            <person name="Klingeman W."/>
            <person name="Hadziabdic D."/>
        </authorList>
    </citation>
    <scope>NUCLEOTIDE SEQUENCE</scope>
    <source>
        <strain evidence="10">1262</strain>
    </source>
</reference>
<feature type="domain" description="Nucleoporin Nup188 N-terminal subdomain III" evidence="9">
    <location>
        <begin position="759"/>
        <end position="1142"/>
    </location>
</feature>
<sequence length="1810" mass="200387">MPPLSDRIYFPSLEDCLSGDPLSDFSGERQVSSAIIDFFDDEYVHGLLKKPSSVFASPSDATQKDFETKTAPINATLASTDGVDINLVREDAKWLGKAARLNLVAALRIVVVDIQSRPSRHLTGPLSSQDAANLQEAAGLSNGQGSSFLSELGAAAAADADEIWTEFEKPETRRRRLFNTYLEERRYFAMSADYAHSIKLYNRLPITAPVEHNLNQLYRLTMPEQAKDEIEVLLPAYMSVVGERMDGLGRGLSELTDDALILLEDLELSYFRTQLTESIHAMSVVLQLADNLQNEFAPASAIGSWFSIMDRHAFLSQLQPIHESIAELCVPAKTLAAVVSVALLKPNLCMKYFQDREEDPALADNSHDSYLLAPDVLEQVHSTIIGASEANIETATPVCFTWSVILGEMNRSYHSRSEKRDNLLLQSSRERFESGAVIRPSTGRRNSAGSIYSIESSRFDNFLEATSTSRDFQTAERMARSVSDGGYVYNVMSAMASAMGSTPEGSMTPLLSSRVRAWLVEVIRTADPLVGYQEATVGTLLTLLSTDREYWDIEKGRGLEATHDVIASMVQDDWLQQSFLRTALDRYPEEFLPFIAMCRILSSTLSLEGDSADQILALLRQTPTLTFNLPLSTRTEDVTEEENINYYHLLDELQLVALTSSRGRRHVDHDDLRIPAGTFGRYLIQDGQFSQLEFTHSTLSLLGRRLEINLAPDTYACLFGDFTPDVTAEVILLFATLIRVDCLKTAQANPDASSIIHLGSDIIQEASKYMAAGRDLVSVICDTMDHFLQDDLATTDESAVSVLTSCTQFFHSILPLCPGRVWSYLARSELLNSESRAGKLARITGTLDLVANRYEFLNSSAQLFLDLIDTVVSSAAQRRLGSKAAGRQRADVAPWLGISERVLSKVSHSIAQSAIDIFENTSTWRFESETKRIVLLHNVVPILDKIVSDCYSMGDVQSSSGLTSTLQPAASYVVDCFLEPSSGTLRFQPILASFTAACMSSDSTLYAARYEILYGQVRSVLDFCTTLLRVSDLLDRSSSMIESYLFKSSTLLARLCAVSSHFRVPAMKLLEALVINAGKSKNEPPSLLGYLGPPTSRSFLQLLSTLGKPYSLATDTRATWKFFSSILRNRQQWMSNCLLTGQTPREAMKRDNKKKEAAPNSVFAAALRKLSQLQDLEPAHAMVVLDFVASAQNYWPWTVFTLQKDTSYLEGLQAYVRELKPSHVTVKSNATKAAVEARIAAYIGEIIAMQLYHSRHLGNADALAKKLMSDLDYYLRDGVEVAGYNKSLHNNFARNFANKYGGCSLDDFQRTMLEPRELGTEFYYDLGRATKMLIFDPGWLGRKQNGFRMEMELANANLSLVDAQIALFHAWEFLLLELSICLPTNETIARQMLQVAQQCLNANQGVPGPESIFLKVVDARASLALVLIQRLATSSLPIKDINHLLTTVVVTVSSVDDPFLPETISYYRKLLKSLFVVLRAYQVNADKGGGSEDSAGTSASSVTVTQTVLNVLDRVVGRGFRTLVSLIHDDQSSVCPEDLALLTAILQACLSLPGMEQSQTQVLNIMSTHSCFYAATSLFSWADKLADQGDPVYGELSMLYLLELSTLPMLAEQMACDGILSVLLTSNLTKYMLKARISPYAEAATSQRCYSIWVKGLLPLMLNLLTALGATVAPEIAYVLNQFPQLLRLSIERFEVPGASRTQSKATAQYVTLLGTSEIHSLALLTRVLGALRVNNGDIGEVEWDATGLLENVEFWLASNKLLKERLMPLGQREMDWRATKVKGRGDNVLEQKVISQLEAVRTVLSEDVE</sequence>
<evidence type="ECO:0000256" key="3">
    <source>
        <dbReference type="ARBA" id="ARBA00022816"/>
    </source>
</evidence>
<dbReference type="GO" id="GO:0006405">
    <property type="term" value="P:RNA export from nucleus"/>
    <property type="evidence" value="ECO:0007669"/>
    <property type="project" value="TreeGrafter"/>
</dbReference>
<evidence type="ECO:0000256" key="5">
    <source>
        <dbReference type="ARBA" id="ARBA00023010"/>
    </source>
</evidence>
<dbReference type="GO" id="GO:0051028">
    <property type="term" value="P:mRNA transport"/>
    <property type="evidence" value="ECO:0007669"/>
    <property type="project" value="UniProtKB-KW"/>
</dbReference>
<protein>
    <submittedName>
        <fullName evidence="10">Nuclear pore complex protein Nup188</fullName>
    </submittedName>
</protein>
<evidence type="ECO:0000256" key="1">
    <source>
        <dbReference type="ARBA" id="ARBA00004567"/>
    </source>
</evidence>
<dbReference type="InterPro" id="IPR048883">
    <property type="entry name" value="Nup188_N-subdom_III"/>
</dbReference>
<keyword evidence="4" id="KW-0653">Protein transport</keyword>
<evidence type="ECO:0000259" key="8">
    <source>
        <dbReference type="Pfam" id="PF18378"/>
    </source>
</evidence>
<evidence type="ECO:0000256" key="4">
    <source>
        <dbReference type="ARBA" id="ARBA00022927"/>
    </source>
</evidence>
<dbReference type="GO" id="GO:0017056">
    <property type="term" value="F:structural constituent of nuclear pore"/>
    <property type="evidence" value="ECO:0007669"/>
    <property type="project" value="InterPro"/>
</dbReference>
<keyword evidence="6" id="KW-0906">Nuclear pore complex</keyword>
<keyword evidence="3" id="KW-0509">mRNA transport</keyword>
<evidence type="ECO:0000313" key="10">
    <source>
        <dbReference type="EMBL" id="KAF4123159.1"/>
    </source>
</evidence>
<dbReference type="OrthoDB" id="102511at2759"/>
<accession>A0A9P4YWP6</accession>
<keyword evidence="11" id="KW-1185">Reference proteome</keyword>
<dbReference type="PANTHER" id="PTHR31431:SF1">
    <property type="entry name" value="NUCLEOPORIN NUP188"/>
    <property type="match status" value="1"/>
</dbReference>
<evidence type="ECO:0000256" key="2">
    <source>
        <dbReference type="ARBA" id="ARBA00022448"/>
    </source>
</evidence>
<dbReference type="GO" id="GO:0006606">
    <property type="term" value="P:protein import into nucleus"/>
    <property type="evidence" value="ECO:0007669"/>
    <property type="project" value="TreeGrafter"/>
</dbReference>
<keyword evidence="2" id="KW-0813">Transport</keyword>
<keyword evidence="5" id="KW-0811">Translocation</keyword>
<comment type="caution">
    <text evidence="10">The sequence shown here is derived from an EMBL/GenBank/DDBJ whole genome shotgun (WGS) entry which is preliminary data.</text>
</comment>
<dbReference type="RefSeq" id="XP_035321811.1">
    <property type="nucleotide sequence ID" value="XM_035468677.1"/>
</dbReference>
<evidence type="ECO:0000259" key="9">
    <source>
        <dbReference type="Pfam" id="PF21093"/>
    </source>
</evidence>
<dbReference type="GO" id="GO:0044611">
    <property type="term" value="C:nuclear pore inner ring"/>
    <property type="evidence" value="ECO:0007669"/>
    <property type="project" value="TreeGrafter"/>
</dbReference>
<dbReference type="Gene3D" id="1.25.10.70">
    <property type="match status" value="1"/>
</dbReference>
<keyword evidence="7" id="KW-0539">Nucleus</keyword>
<name>A0A9P4YWP6_9HYPO</name>
<dbReference type="Proteomes" id="UP000749293">
    <property type="component" value="Unassembled WGS sequence"/>
</dbReference>
<dbReference type="EMBL" id="JAANYQ010000007">
    <property type="protein sequence ID" value="KAF4123159.1"/>
    <property type="molecule type" value="Genomic_DNA"/>
</dbReference>